<reference evidence="6" key="1">
    <citation type="submission" date="2021-02" db="EMBL/GenBank/DDBJ databases">
        <title>Phycicoccus sp. MQZ13P-5T, whole genome shotgun sequence.</title>
        <authorList>
            <person name="Tuo L."/>
        </authorList>
    </citation>
    <scope>NUCLEOTIDE SEQUENCE</scope>
    <source>
        <strain evidence="6">MQZ13P-5</strain>
    </source>
</reference>
<keyword evidence="2" id="KW-0547">Nucleotide-binding</keyword>
<dbReference type="PROSITE" id="PS00211">
    <property type="entry name" value="ABC_TRANSPORTER_1"/>
    <property type="match status" value="1"/>
</dbReference>
<dbReference type="SUPFAM" id="SSF52540">
    <property type="entry name" value="P-loop containing nucleoside triphosphate hydrolases"/>
    <property type="match status" value="1"/>
</dbReference>
<evidence type="ECO:0000313" key="7">
    <source>
        <dbReference type="Proteomes" id="UP001430172"/>
    </source>
</evidence>
<accession>A0ABS2CGU1</accession>
<sequence>MTTTTTTATSRRRRRDTDRPDGPDILCDNLVRIFRAEGLEVVALQGLDLEVRRGELVALVGASGSGKSTLLGILSGLDTPSAGLATVAGHDLGSMAGRERLEYRRRTVGFLFQQAAANLLPYLTAAENVELPMLLGGVRRRERASRARQTLEVLGIADCADRRPGQLSGGQQQRVALGVAVANRPRVLLADEPTGELDSRSSDEVFEAIRRANTEFGTTVLVVTHDVLVSEQVARTVGIRDGRTSTEVLRRDEVGADGAVGRVAEEYAVLDRAGRLQLPKAFTTSLAMRDRVRLGLEPDHIGVWPTGRPDEDGQEQR</sequence>
<evidence type="ECO:0000256" key="4">
    <source>
        <dbReference type="SAM" id="MobiDB-lite"/>
    </source>
</evidence>
<gene>
    <name evidence="6" type="ORF">JQN70_01680</name>
</gene>
<dbReference type="InterPro" id="IPR017911">
    <property type="entry name" value="MacB-like_ATP-bd"/>
</dbReference>
<evidence type="ECO:0000256" key="1">
    <source>
        <dbReference type="ARBA" id="ARBA00022448"/>
    </source>
</evidence>
<dbReference type="Gene3D" id="3.40.50.300">
    <property type="entry name" value="P-loop containing nucleotide triphosphate hydrolases"/>
    <property type="match status" value="1"/>
</dbReference>
<evidence type="ECO:0000259" key="5">
    <source>
        <dbReference type="PROSITE" id="PS50893"/>
    </source>
</evidence>
<evidence type="ECO:0000256" key="3">
    <source>
        <dbReference type="ARBA" id="ARBA00022840"/>
    </source>
</evidence>
<comment type="caution">
    <text evidence="6">The sequence shown here is derived from an EMBL/GenBank/DDBJ whole genome shotgun (WGS) entry which is preliminary data.</text>
</comment>
<dbReference type="RefSeq" id="WP_204129571.1">
    <property type="nucleotide sequence ID" value="NZ_JAFDVD010000003.1"/>
</dbReference>
<dbReference type="InterPro" id="IPR003593">
    <property type="entry name" value="AAA+_ATPase"/>
</dbReference>
<evidence type="ECO:0000313" key="6">
    <source>
        <dbReference type="EMBL" id="MBM6399093.1"/>
    </source>
</evidence>
<dbReference type="CDD" id="cd03255">
    <property type="entry name" value="ABC_MJ0796_LolCDE_FtsE"/>
    <property type="match status" value="1"/>
</dbReference>
<feature type="region of interest" description="Disordered" evidence="4">
    <location>
        <begin position="1"/>
        <end position="21"/>
    </location>
</feature>
<protein>
    <submittedName>
        <fullName evidence="6">ABC transporter ATP-binding protein</fullName>
    </submittedName>
</protein>
<dbReference type="SMART" id="SM00382">
    <property type="entry name" value="AAA"/>
    <property type="match status" value="1"/>
</dbReference>
<organism evidence="6 7">
    <name type="scientific">Phycicoccus sonneratiae</name>
    <dbReference type="NCBI Taxonomy" id="2807628"/>
    <lineage>
        <taxon>Bacteria</taxon>
        <taxon>Bacillati</taxon>
        <taxon>Actinomycetota</taxon>
        <taxon>Actinomycetes</taxon>
        <taxon>Micrococcales</taxon>
        <taxon>Intrasporangiaceae</taxon>
        <taxon>Phycicoccus</taxon>
    </lineage>
</organism>
<proteinExistence type="predicted"/>
<dbReference type="Pfam" id="PF00005">
    <property type="entry name" value="ABC_tran"/>
    <property type="match status" value="1"/>
</dbReference>
<dbReference type="PANTHER" id="PTHR24220:SF685">
    <property type="entry name" value="ABC TRANSPORTER RELATED"/>
    <property type="match status" value="1"/>
</dbReference>
<dbReference type="PROSITE" id="PS50893">
    <property type="entry name" value="ABC_TRANSPORTER_2"/>
    <property type="match status" value="1"/>
</dbReference>
<dbReference type="InterPro" id="IPR015854">
    <property type="entry name" value="ABC_transpr_LolD-like"/>
</dbReference>
<dbReference type="InterPro" id="IPR003439">
    <property type="entry name" value="ABC_transporter-like_ATP-bd"/>
</dbReference>
<keyword evidence="1" id="KW-0813">Transport</keyword>
<name>A0ABS2CGU1_9MICO</name>
<keyword evidence="7" id="KW-1185">Reference proteome</keyword>
<dbReference type="EMBL" id="JAFDVD010000003">
    <property type="protein sequence ID" value="MBM6399093.1"/>
    <property type="molecule type" value="Genomic_DNA"/>
</dbReference>
<dbReference type="PANTHER" id="PTHR24220">
    <property type="entry name" value="IMPORT ATP-BINDING PROTEIN"/>
    <property type="match status" value="1"/>
</dbReference>
<dbReference type="GO" id="GO:0005524">
    <property type="term" value="F:ATP binding"/>
    <property type="evidence" value="ECO:0007669"/>
    <property type="project" value="UniProtKB-KW"/>
</dbReference>
<feature type="domain" description="ABC transporter" evidence="5">
    <location>
        <begin position="25"/>
        <end position="266"/>
    </location>
</feature>
<dbReference type="InterPro" id="IPR027417">
    <property type="entry name" value="P-loop_NTPase"/>
</dbReference>
<keyword evidence="3 6" id="KW-0067">ATP-binding</keyword>
<dbReference type="InterPro" id="IPR017871">
    <property type="entry name" value="ABC_transporter-like_CS"/>
</dbReference>
<dbReference type="Proteomes" id="UP001430172">
    <property type="component" value="Unassembled WGS sequence"/>
</dbReference>
<evidence type="ECO:0000256" key="2">
    <source>
        <dbReference type="ARBA" id="ARBA00022741"/>
    </source>
</evidence>